<reference evidence="3" key="1">
    <citation type="submission" date="2016-02" db="EMBL/GenBank/DDBJ databases">
        <authorList>
            <person name="Wibberg D."/>
        </authorList>
    </citation>
    <scope>NUCLEOTIDE SEQUENCE [LARGE SCALE GENOMIC DNA]</scope>
</reference>
<dbReference type="InterPro" id="IPR049978">
    <property type="entry name" value="SCO6880-like"/>
</dbReference>
<dbReference type="Proteomes" id="UP000199013">
    <property type="component" value="Unassembled WGS sequence"/>
</dbReference>
<accession>A0A1C3NTZ0</accession>
<evidence type="ECO:0000256" key="1">
    <source>
        <dbReference type="SAM" id="Phobius"/>
    </source>
</evidence>
<proteinExistence type="predicted"/>
<evidence type="ECO:0000313" key="2">
    <source>
        <dbReference type="EMBL" id="SBW18268.1"/>
    </source>
</evidence>
<gene>
    <name evidence="2" type="ORF">FDG2_0596</name>
</gene>
<keyword evidence="1" id="KW-0472">Membrane</keyword>
<keyword evidence="1" id="KW-1133">Transmembrane helix</keyword>
<evidence type="ECO:0008006" key="4">
    <source>
        <dbReference type="Google" id="ProtNLM"/>
    </source>
</evidence>
<dbReference type="AlphaFoldDB" id="A0A1C3NTZ0"/>
<organism evidence="2 3">
    <name type="scientific">Candidatus Protofrankia californiensis</name>
    <dbReference type="NCBI Taxonomy" id="1839754"/>
    <lineage>
        <taxon>Bacteria</taxon>
        <taxon>Bacillati</taxon>
        <taxon>Actinomycetota</taxon>
        <taxon>Actinomycetes</taxon>
        <taxon>Frankiales</taxon>
        <taxon>Frankiaceae</taxon>
        <taxon>Protofrankia</taxon>
    </lineage>
</organism>
<dbReference type="EMBL" id="FLUV01000229">
    <property type="protein sequence ID" value="SBW18268.1"/>
    <property type="molecule type" value="Genomic_DNA"/>
</dbReference>
<name>A0A1C3NTZ0_9ACTN</name>
<dbReference type="NCBIfam" id="NF042935">
    <property type="entry name" value="SCO6880_fam"/>
    <property type="match status" value="1"/>
</dbReference>
<sequence>MSEDEPRIRTYGGWRRSQQVGLFGLSSAQTLGLLATLGLLLIVAAFSPLAAGILLLPAAVAGGGMWARWDGIPLTHLLVQQARWAAARRAGYDRLDAGLAVEHPQAWTLPGVLAPTTLVSADDGAGGDYGLVWDRRSGLVTATLEVAPASTWLADPADADGWVANWGGWLAGLGYVPAVRWVAVTVTTAPDPGSTLADSVAARLAPDAPPLARGLMAELVAAAPAAAADVDTYVSVTFDPRLAPSRPADLPSTAAEFGHTLTGLESSLGACGVAVVGRATAAAIAGVVRTAYDPHARGEINRMMATGSPDLLNWADAGPVTAVESHGQYDHDGAYSVSWSWREAPRQQVPAHVLARLIAPGRWPRRVTLLYRPLSAGDAARVLEREVTAASFKATYRAQTGRDATARDTADAHRAHRAAAEEALGAGVTLMSLYVTTTVLDASELPVAVADVESRADESKIRLRRMYGSQAAGFATTLPCGICPPVLSRRWPH</sequence>
<feature type="transmembrane region" description="Helical" evidence="1">
    <location>
        <begin position="20"/>
        <end position="43"/>
    </location>
</feature>
<protein>
    <recommendedName>
        <fullName evidence="4">Integral membrane protein</fullName>
    </recommendedName>
</protein>
<evidence type="ECO:0000313" key="3">
    <source>
        <dbReference type="Proteomes" id="UP000199013"/>
    </source>
</evidence>
<keyword evidence="1" id="KW-0812">Transmembrane</keyword>
<keyword evidence="3" id="KW-1185">Reference proteome</keyword>